<evidence type="ECO:0000313" key="3">
    <source>
        <dbReference type="Proteomes" id="UP001595615"/>
    </source>
</evidence>
<dbReference type="RefSeq" id="WP_380856425.1">
    <property type="nucleotide sequence ID" value="NZ_JBHRXV010000001.1"/>
</dbReference>
<dbReference type="Proteomes" id="UP001595615">
    <property type="component" value="Unassembled WGS sequence"/>
</dbReference>
<dbReference type="Pfam" id="PF05299">
    <property type="entry name" value="Peptidase_M61"/>
    <property type="match status" value="1"/>
</dbReference>
<proteinExistence type="predicted"/>
<dbReference type="InterPro" id="IPR007963">
    <property type="entry name" value="Peptidase_M61_catalytic"/>
</dbReference>
<sequence>MTGDSLTALAVELRFDGDADGETVIALPDKWAGTPDLWKAVSDVTATGGTVTGDGATRVIRHGANAPLLLRYRLASNGAAEPGPNYHKAQPVVRPGWFFFHGEGLFAVPQGRDQAAASFRWAGWPSGWKVASDLDHLAARPGTVEDIVESAGIGSPDLQLIERQVDGAPFRLAMRGTWTFEPAILADRVAAVMHAENGYWGDKGRAFFVPVAPMVPEGLGRSTNGTGRTDGFAIASTTNYRLEDASQFLAHEYMHSWLPREIGGGLKENEAEGYWLNEGFVDFTAARALVRSGIWSIEEYAKSQNEVLMRLATSPARNLDNKTLGARFWSDGSAQQMPYDRGNIFALWLDAKLAAKGGVDAVLRRQRQMAKVANSMGAPLLFPTAAREATGVDVRPDIARHIDRGEPVTLPPKLGCLEVKTVERPAFHRGFDIDATTPDDVIRGTDPKGNAYAAGLRDGMKLIRREGGEIGNPAVEIAYRVGTESGEKVLRWLPLAPAPVRLQQLIVPTLDEVARKACAARL</sequence>
<keyword evidence="3" id="KW-1185">Reference proteome</keyword>
<organism evidence="2 3">
    <name type="scientific">Sphingoaurantiacus capsulatus</name>
    <dbReference type="NCBI Taxonomy" id="1771310"/>
    <lineage>
        <taxon>Bacteria</taxon>
        <taxon>Pseudomonadati</taxon>
        <taxon>Pseudomonadota</taxon>
        <taxon>Alphaproteobacteria</taxon>
        <taxon>Sphingomonadales</taxon>
        <taxon>Sphingosinicellaceae</taxon>
        <taxon>Sphingoaurantiacus</taxon>
    </lineage>
</organism>
<comment type="caution">
    <text evidence="2">The sequence shown here is derived from an EMBL/GenBank/DDBJ whole genome shotgun (WGS) entry which is preliminary data.</text>
</comment>
<feature type="domain" description="Peptidase M61 catalytic" evidence="1">
    <location>
        <begin position="247"/>
        <end position="319"/>
    </location>
</feature>
<dbReference type="Gene3D" id="1.10.390.10">
    <property type="entry name" value="Neutral Protease Domain 2"/>
    <property type="match status" value="1"/>
</dbReference>
<name>A0ABV7X875_9SPHN</name>
<evidence type="ECO:0000259" key="1">
    <source>
        <dbReference type="Pfam" id="PF05299"/>
    </source>
</evidence>
<dbReference type="InterPro" id="IPR027268">
    <property type="entry name" value="Peptidase_M4/M1_CTD_sf"/>
</dbReference>
<dbReference type="SUPFAM" id="SSF55486">
    <property type="entry name" value="Metalloproteases ('zincins'), catalytic domain"/>
    <property type="match status" value="1"/>
</dbReference>
<protein>
    <recommendedName>
        <fullName evidence="1">Peptidase M61 catalytic domain-containing protein</fullName>
    </recommendedName>
</protein>
<accession>A0ABV7X875</accession>
<evidence type="ECO:0000313" key="2">
    <source>
        <dbReference type="EMBL" id="MFC3711467.1"/>
    </source>
</evidence>
<dbReference type="EMBL" id="JBHRXV010000001">
    <property type="protein sequence ID" value="MFC3711467.1"/>
    <property type="molecule type" value="Genomic_DNA"/>
</dbReference>
<gene>
    <name evidence="2" type="ORF">ACFOMD_02725</name>
</gene>
<reference evidence="3" key="1">
    <citation type="journal article" date="2019" name="Int. J. Syst. Evol. Microbiol.">
        <title>The Global Catalogue of Microorganisms (GCM) 10K type strain sequencing project: providing services to taxonomists for standard genome sequencing and annotation.</title>
        <authorList>
            <consortium name="The Broad Institute Genomics Platform"/>
            <consortium name="The Broad Institute Genome Sequencing Center for Infectious Disease"/>
            <person name="Wu L."/>
            <person name="Ma J."/>
        </authorList>
    </citation>
    <scope>NUCLEOTIDE SEQUENCE [LARGE SCALE GENOMIC DNA]</scope>
    <source>
        <strain evidence="3">KCTC 42644</strain>
    </source>
</reference>